<dbReference type="PANTHER" id="PTHR13076">
    <property type="entry name" value="COILED-COIL AND C2 DOMAIN-CONTAINING PROTEIN 1-LIKE"/>
    <property type="match status" value="1"/>
</dbReference>
<name>A0AA39FYA2_9HYME</name>
<dbReference type="SMART" id="SM00239">
    <property type="entry name" value="C2"/>
    <property type="match status" value="1"/>
</dbReference>
<sequence length="796" mass="88154">MFSKKKERKQRSNNPFGMDLMQNFDLNNMECDDDDDDDEDLEAELHRLTTGDDIITPQPRRPARKPQVISIKPNITDSQDIPSDEELSGDDDDPVLLNELHSILGEEPEEVVEETESPNNTSNVANNEETIKLLEERLVMYNTAVEKANNANESSKARRYGRGIKTLEKMLNDAKSGKNVDTASIPPALVQPPTVSNDDPADAASAVDTPNDEAPSAPMEDQVNEVSEPRSEPALETPPAPVVDEEKLNLLKNRQHEYKIAALAWKKCGNVTEAVNLLKIAKQFDVVIAALNSGEPVDLSDMPPAPQLPQAVASNDVPVQESKEESEIQESTEENSEPAPPAPVTGSDNIAAALKERLEVYQRTKVTAEEEGNSSKARRYGRICKQYEDAIKLQARGKSFAVAELPIPPGFPPIVIDSQSAPTPAAVPQRPKAPEPPVILGNNEQKPSPPPRMKKKPPGTNLSRAEKQTLFLQRRQAELKRAALTAKKDGDIETARDYLRQAKGLDPLIEASIGGFPVDLMTIPLSPDEKSQLSDGKIDAQSNDSSALVSSDNCQSANITGTDQEIYDNLEAQLIKQNKVCLATRDHAKALGDVAGYNRWERMALDYGRDLDMLRVRKRDGLVPPQHHYEEKTYAIVKSCTDLTDSDLEISIIRGVNYPKDADTYVIYEFPYPSDNSPTDRTSTIKGTSMPEYDATFTLTGSVDRSSRQCQRAFKRHALKCQVWSKGGFFRSDSLLGTVTIKLQPLETQCILHDSFPLMNGRKATGGKLEVKIRLRNPIATKQIEKMTDKWLIIDY</sequence>
<dbReference type="Proteomes" id="UP001168990">
    <property type="component" value="Unassembled WGS sequence"/>
</dbReference>
<dbReference type="InterPro" id="IPR006608">
    <property type="entry name" value="CC2D1A/B_DM14"/>
</dbReference>
<dbReference type="Gene3D" id="2.60.40.150">
    <property type="entry name" value="C2 domain"/>
    <property type="match status" value="1"/>
</dbReference>
<dbReference type="InterPro" id="IPR000008">
    <property type="entry name" value="C2_dom"/>
</dbReference>
<protein>
    <recommendedName>
        <fullName evidence="3">C2 domain-containing protein</fullName>
    </recommendedName>
</protein>
<feature type="region of interest" description="Disordered" evidence="2">
    <location>
        <begin position="298"/>
        <end position="347"/>
    </location>
</feature>
<dbReference type="CDD" id="cd08690">
    <property type="entry name" value="C2_Freud-1"/>
    <property type="match status" value="1"/>
</dbReference>
<dbReference type="EMBL" id="JAQQBS010000001">
    <property type="protein sequence ID" value="KAK0178082.1"/>
    <property type="molecule type" value="Genomic_DNA"/>
</dbReference>
<feature type="region of interest" description="Disordered" evidence="2">
    <location>
        <begin position="190"/>
        <end position="243"/>
    </location>
</feature>
<comment type="caution">
    <text evidence="4">The sequence shown here is derived from an EMBL/GenBank/DDBJ whole genome shotgun (WGS) entry which is preliminary data.</text>
</comment>
<feature type="compositionally biased region" description="Polar residues" evidence="2">
    <location>
        <begin position="540"/>
        <end position="550"/>
    </location>
</feature>
<evidence type="ECO:0000313" key="5">
    <source>
        <dbReference type="Proteomes" id="UP001168990"/>
    </source>
</evidence>
<dbReference type="PANTHER" id="PTHR13076:SF9">
    <property type="entry name" value="COILED-COIL AND C2 DOMAIN-CONTAINING PROTEIN 1-LIKE"/>
    <property type="match status" value="1"/>
</dbReference>
<feature type="compositionally biased region" description="Basic and acidic residues" evidence="2">
    <location>
        <begin position="527"/>
        <end position="538"/>
    </location>
</feature>
<evidence type="ECO:0000313" key="4">
    <source>
        <dbReference type="EMBL" id="KAK0178082.1"/>
    </source>
</evidence>
<dbReference type="InterPro" id="IPR039725">
    <property type="entry name" value="CC2D1A/B"/>
</dbReference>
<accession>A0AA39FYA2</accession>
<dbReference type="InterPro" id="IPR035892">
    <property type="entry name" value="C2_domain_sf"/>
</dbReference>
<dbReference type="SMART" id="SM00685">
    <property type="entry name" value="DM14"/>
    <property type="match status" value="4"/>
</dbReference>
<reference evidence="4" key="2">
    <citation type="submission" date="2023-03" db="EMBL/GenBank/DDBJ databases">
        <authorList>
            <person name="Inwood S.N."/>
            <person name="Skelly J.G."/>
            <person name="Guhlin J."/>
            <person name="Harrop T.W.R."/>
            <person name="Goldson S.G."/>
            <person name="Dearden P.K."/>
        </authorList>
    </citation>
    <scope>NUCLEOTIDE SEQUENCE</scope>
    <source>
        <strain evidence="4">Irish</strain>
        <tissue evidence="4">Whole body</tissue>
    </source>
</reference>
<reference evidence="4" key="1">
    <citation type="journal article" date="2023" name="bioRxiv">
        <title>Scaffold-level genome assemblies of two parasitoid biocontrol wasps reveal the parthenogenesis mechanism and an associated novel virus.</title>
        <authorList>
            <person name="Inwood S."/>
            <person name="Skelly J."/>
            <person name="Guhlin J."/>
            <person name="Harrop T."/>
            <person name="Goldson S."/>
            <person name="Dearden P."/>
        </authorList>
    </citation>
    <scope>NUCLEOTIDE SEQUENCE</scope>
    <source>
        <strain evidence="4">Irish</strain>
        <tissue evidence="4">Whole body</tissue>
    </source>
</reference>
<feature type="compositionally biased region" description="Acidic residues" evidence="2">
    <location>
        <begin position="327"/>
        <end position="336"/>
    </location>
</feature>
<proteinExistence type="inferred from homology"/>
<feature type="compositionally biased region" description="Basic residues" evidence="2">
    <location>
        <begin position="1"/>
        <end position="11"/>
    </location>
</feature>
<comment type="similarity">
    <text evidence="1">Belongs to the CC2D1 family.</text>
</comment>
<evidence type="ECO:0000259" key="3">
    <source>
        <dbReference type="PROSITE" id="PS50004"/>
    </source>
</evidence>
<gene>
    <name evidence="4" type="ORF">PV328_002063</name>
</gene>
<evidence type="ECO:0000256" key="1">
    <source>
        <dbReference type="ARBA" id="ARBA00010672"/>
    </source>
</evidence>
<dbReference type="AlphaFoldDB" id="A0AA39FYA2"/>
<feature type="compositionally biased region" description="Acidic residues" evidence="2">
    <location>
        <begin position="106"/>
        <end position="116"/>
    </location>
</feature>
<dbReference type="PROSITE" id="PS50004">
    <property type="entry name" value="C2"/>
    <property type="match status" value="1"/>
</dbReference>
<dbReference type="Pfam" id="PF21528">
    <property type="entry name" value="CC2D1A-B_DM14"/>
    <property type="match status" value="2"/>
</dbReference>
<dbReference type="SUPFAM" id="SSF49562">
    <property type="entry name" value="C2 domain (Calcium/lipid-binding domain, CaLB)"/>
    <property type="match status" value="1"/>
</dbReference>
<dbReference type="Pfam" id="PF00168">
    <property type="entry name" value="C2"/>
    <property type="match status" value="1"/>
</dbReference>
<feature type="compositionally biased region" description="Acidic residues" evidence="2">
    <location>
        <begin position="30"/>
        <end position="42"/>
    </location>
</feature>
<keyword evidence="5" id="KW-1185">Reference proteome</keyword>
<feature type="domain" description="C2" evidence="3">
    <location>
        <begin position="619"/>
        <end position="756"/>
    </location>
</feature>
<dbReference type="GO" id="GO:0001227">
    <property type="term" value="F:DNA-binding transcription repressor activity, RNA polymerase II-specific"/>
    <property type="evidence" value="ECO:0007669"/>
    <property type="project" value="InterPro"/>
</dbReference>
<feature type="compositionally biased region" description="Acidic residues" evidence="2">
    <location>
        <begin position="82"/>
        <end position="94"/>
    </location>
</feature>
<evidence type="ECO:0000256" key="2">
    <source>
        <dbReference type="SAM" id="MobiDB-lite"/>
    </source>
</evidence>
<organism evidence="4 5">
    <name type="scientific">Microctonus aethiopoides</name>
    <dbReference type="NCBI Taxonomy" id="144406"/>
    <lineage>
        <taxon>Eukaryota</taxon>
        <taxon>Metazoa</taxon>
        <taxon>Ecdysozoa</taxon>
        <taxon>Arthropoda</taxon>
        <taxon>Hexapoda</taxon>
        <taxon>Insecta</taxon>
        <taxon>Pterygota</taxon>
        <taxon>Neoptera</taxon>
        <taxon>Endopterygota</taxon>
        <taxon>Hymenoptera</taxon>
        <taxon>Apocrita</taxon>
        <taxon>Ichneumonoidea</taxon>
        <taxon>Braconidae</taxon>
        <taxon>Euphorinae</taxon>
        <taxon>Microctonus</taxon>
    </lineage>
</organism>
<feature type="region of interest" description="Disordered" evidence="2">
    <location>
        <begin position="417"/>
        <end position="463"/>
    </location>
</feature>
<feature type="region of interest" description="Disordered" evidence="2">
    <location>
        <begin position="1"/>
        <end position="127"/>
    </location>
</feature>
<feature type="region of interest" description="Disordered" evidence="2">
    <location>
        <begin position="527"/>
        <end position="550"/>
    </location>
</feature>
<dbReference type="InterPro" id="IPR037772">
    <property type="entry name" value="C2_Freud"/>
</dbReference>